<dbReference type="HOGENOM" id="CLU_808731_0_0_3"/>
<organism evidence="1 2">
    <name type="scientific">Acaryochloris marina (strain MBIC 11017)</name>
    <dbReference type="NCBI Taxonomy" id="329726"/>
    <lineage>
        <taxon>Bacteria</taxon>
        <taxon>Bacillati</taxon>
        <taxon>Cyanobacteriota</taxon>
        <taxon>Cyanophyceae</taxon>
        <taxon>Acaryochloridales</taxon>
        <taxon>Acaryochloridaceae</taxon>
        <taxon>Acaryochloris</taxon>
    </lineage>
</organism>
<dbReference type="RefSeq" id="WP_012163987.1">
    <property type="nucleotide sequence ID" value="NC_009925.1"/>
</dbReference>
<evidence type="ECO:0000313" key="1">
    <source>
        <dbReference type="EMBL" id="ABW28594.1"/>
    </source>
</evidence>
<dbReference type="eggNOG" id="ENOG502ZBCF">
    <property type="taxonomic scope" value="Bacteria"/>
</dbReference>
<dbReference type="EMBL" id="CP000828">
    <property type="protein sequence ID" value="ABW28594.1"/>
    <property type="molecule type" value="Genomic_DNA"/>
</dbReference>
<dbReference type="InterPro" id="IPR029058">
    <property type="entry name" value="AB_hydrolase_fold"/>
</dbReference>
<dbReference type="STRING" id="329726.AM1_3604"/>
<sequence length="349" mass="39753">MLSEPQQDGHLLVYPPAKPIGRAKRLLHVNGVTSSAERQLQDLETLVWLTLDRPLDIIGIHNSTSGYRGDLLESMMGKAELAQFWPERLSTDSDKRLQKYADMLTLLCDRTLPPDADILAELQQQRQDLAITLGEAAQKLPFDLEIMRRLPFIQNMNWDDFEAYLYGSYPAGAPRSIFRLAYEVVHSIRTGSEVIILAHSQGSIIATQALHILQRFFQPYTKWIDALHCIFYGPAVMVDDLPPLLRPQTVLIQHRQDLVAEAFSNLRHVDLWTNLQNQVKSLMERADSIFELGQDDSFHSARHYLGQLETPDSKQAAQLLQRLLIEDWQTNPVLKALGSTRIILESQPL</sequence>
<reference evidence="1 2" key="1">
    <citation type="journal article" date="2008" name="Proc. Natl. Acad. Sci. U.S.A.">
        <title>Niche adaptation and genome expansion in the chlorophyll d-producing cyanobacterium Acaryochloris marina.</title>
        <authorList>
            <person name="Swingley W.D."/>
            <person name="Chen M."/>
            <person name="Cheung P.C."/>
            <person name="Conrad A.L."/>
            <person name="Dejesa L.C."/>
            <person name="Hao J."/>
            <person name="Honchak B.M."/>
            <person name="Karbach L.E."/>
            <person name="Kurdoglu A."/>
            <person name="Lahiri S."/>
            <person name="Mastrian S.D."/>
            <person name="Miyashita H."/>
            <person name="Page L."/>
            <person name="Ramakrishna P."/>
            <person name="Satoh S."/>
            <person name="Sattley W.M."/>
            <person name="Shimada Y."/>
            <person name="Taylor H.L."/>
            <person name="Tomo T."/>
            <person name="Tsuchiya T."/>
            <person name="Wang Z.T."/>
            <person name="Raymond J."/>
            <person name="Mimuro M."/>
            <person name="Blankenship R.E."/>
            <person name="Touchman J.W."/>
        </authorList>
    </citation>
    <scope>NUCLEOTIDE SEQUENCE [LARGE SCALE GENOMIC DNA]</scope>
    <source>
        <strain evidence="2">MBIC 11017</strain>
    </source>
</reference>
<dbReference type="KEGG" id="amr:AM1_3604"/>
<dbReference type="SUPFAM" id="SSF53474">
    <property type="entry name" value="alpha/beta-Hydrolases"/>
    <property type="match status" value="1"/>
</dbReference>
<accession>B0C395</accession>
<dbReference type="Proteomes" id="UP000000268">
    <property type="component" value="Chromosome"/>
</dbReference>
<protein>
    <submittedName>
        <fullName evidence="1">Uncharacterized protein</fullName>
    </submittedName>
</protein>
<gene>
    <name evidence="1" type="ordered locus">AM1_3604</name>
</gene>
<keyword evidence="2" id="KW-1185">Reference proteome</keyword>
<evidence type="ECO:0000313" key="2">
    <source>
        <dbReference type="Proteomes" id="UP000000268"/>
    </source>
</evidence>
<proteinExistence type="predicted"/>
<name>B0C395_ACAM1</name>
<dbReference type="OrthoDB" id="564722at2"/>
<dbReference type="AlphaFoldDB" id="B0C395"/>